<reference evidence="1" key="1">
    <citation type="submission" date="2020-05" db="EMBL/GenBank/DDBJ databases">
        <title>Mycena genomes resolve the evolution of fungal bioluminescence.</title>
        <authorList>
            <person name="Tsai I.J."/>
        </authorList>
    </citation>
    <scope>NUCLEOTIDE SEQUENCE</scope>
    <source>
        <strain evidence="1">160909Yilan</strain>
    </source>
</reference>
<gene>
    <name evidence="1" type="ORF">MSAN_01582200</name>
</gene>
<dbReference type="EMBL" id="JACAZH010000013">
    <property type="protein sequence ID" value="KAF7351499.1"/>
    <property type="molecule type" value="Genomic_DNA"/>
</dbReference>
<name>A0A8H6Y414_9AGAR</name>
<comment type="caution">
    <text evidence="1">The sequence shown here is derived from an EMBL/GenBank/DDBJ whole genome shotgun (WGS) entry which is preliminary data.</text>
</comment>
<proteinExistence type="predicted"/>
<dbReference type="AlphaFoldDB" id="A0A8H6Y414"/>
<evidence type="ECO:0000313" key="1">
    <source>
        <dbReference type="EMBL" id="KAF7351499.1"/>
    </source>
</evidence>
<organism evidence="1 2">
    <name type="scientific">Mycena sanguinolenta</name>
    <dbReference type="NCBI Taxonomy" id="230812"/>
    <lineage>
        <taxon>Eukaryota</taxon>
        <taxon>Fungi</taxon>
        <taxon>Dikarya</taxon>
        <taxon>Basidiomycota</taxon>
        <taxon>Agaricomycotina</taxon>
        <taxon>Agaricomycetes</taxon>
        <taxon>Agaricomycetidae</taxon>
        <taxon>Agaricales</taxon>
        <taxon>Marasmiineae</taxon>
        <taxon>Mycenaceae</taxon>
        <taxon>Mycena</taxon>
    </lineage>
</organism>
<sequence length="171" mass="18299">MTPPSSVSTSTTNDLTFTPCIDYPVLAPLPEVDDPKHEGKALVQLYPANIEARFARRPGATPRPHPPARCITSCGHWTPPEVDSIYTPPLQTSATASKLTARPQQYRALHQGRRALRLSGTPNPVEIARANTATLGSEKDYYVARAGARGGQWSAGVDGDLINSAVADGKI</sequence>
<accession>A0A8H6Y414</accession>
<protein>
    <submittedName>
        <fullName evidence="1">Uncharacterized protein</fullName>
    </submittedName>
</protein>
<keyword evidence="2" id="KW-1185">Reference proteome</keyword>
<dbReference type="OrthoDB" id="4084751at2759"/>
<evidence type="ECO:0000313" key="2">
    <source>
        <dbReference type="Proteomes" id="UP000623467"/>
    </source>
</evidence>
<dbReference type="Proteomes" id="UP000623467">
    <property type="component" value="Unassembled WGS sequence"/>
</dbReference>